<evidence type="ECO:0000313" key="4">
    <source>
        <dbReference type="Proteomes" id="UP000734854"/>
    </source>
</evidence>
<keyword evidence="4" id="KW-1185">Reference proteome</keyword>
<comment type="caution">
    <text evidence="3">The sequence shown here is derived from an EMBL/GenBank/DDBJ whole genome shotgun (WGS) entry which is preliminary data.</text>
</comment>
<organism evidence="3 4">
    <name type="scientific">Zingiber officinale</name>
    <name type="common">Ginger</name>
    <name type="synonym">Amomum zingiber</name>
    <dbReference type="NCBI Taxonomy" id="94328"/>
    <lineage>
        <taxon>Eukaryota</taxon>
        <taxon>Viridiplantae</taxon>
        <taxon>Streptophyta</taxon>
        <taxon>Embryophyta</taxon>
        <taxon>Tracheophyta</taxon>
        <taxon>Spermatophyta</taxon>
        <taxon>Magnoliopsida</taxon>
        <taxon>Liliopsida</taxon>
        <taxon>Zingiberales</taxon>
        <taxon>Zingiberaceae</taxon>
        <taxon>Zingiber</taxon>
    </lineage>
</organism>
<reference evidence="3 4" key="1">
    <citation type="submission" date="2020-08" db="EMBL/GenBank/DDBJ databases">
        <title>Plant Genome Project.</title>
        <authorList>
            <person name="Zhang R.-G."/>
        </authorList>
    </citation>
    <scope>NUCLEOTIDE SEQUENCE [LARGE SCALE GENOMIC DNA]</scope>
    <source>
        <tissue evidence="3">Rhizome</tissue>
    </source>
</reference>
<dbReference type="Proteomes" id="UP000734854">
    <property type="component" value="Unassembled WGS sequence"/>
</dbReference>
<dbReference type="EMBL" id="JACMSC010000022">
    <property type="protein sequence ID" value="KAG6468466.1"/>
    <property type="molecule type" value="Genomic_DNA"/>
</dbReference>
<evidence type="ECO:0000313" key="3">
    <source>
        <dbReference type="EMBL" id="KAG6468466.1"/>
    </source>
</evidence>
<dbReference type="AlphaFoldDB" id="A0A8J5EP29"/>
<feature type="compositionally biased region" description="Basic and acidic residues" evidence="1">
    <location>
        <begin position="170"/>
        <end position="179"/>
    </location>
</feature>
<accession>A0A8J5EP29</accession>
<keyword evidence="2" id="KW-0496">Mitochondrion</keyword>
<feature type="region of interest" description="Disordered" evidence="1">
    <location>
        <begin position="164"/>
        <end position="192"/>
    </location>
</feature>
<protein>
    <submittedName>
        <fullName evidence="3">Uncharacterized protein</fullName>
    </submittedName>
</protein>
<sequence length="192" mass="21202">MKGWVQVNLSPVSAKAVLASSSLIGLCQLAENWRGIPSSLANALQGRLTTLEEIAHSCVPFYVSVTLPLEPLELWLGRGKPINPYLKGIIIDRVRSGYKPKQLVLIPDNHLWYAALAPDPRLEELFDPPMISHTWKRNTKDQNSSFLWRCWDLGDGWTLGTVPPSLSHGRKGESGERFSDSCGDSGLSNPIA</sequence>
<geneLocation type="mitochondrion" evidence="2"/>
<dbReference type="EMBL" id="JACMSC010000023">
    <property type="protein sequence ID" value="KAG6467797.1"/>
    <property type="molecule type" value="Genomic_DNA"/>
</dbReference>
<evidence type="ECO:0000256" key="1">
    <source>
        <dbReference type="SAM" id="MobiDB-lite"/>
    </source>
</evidence>
<evidence type="ECO:0000313" key="2">
    <source>
        <dbReference type="EMBL" id="KAG6467797.1"/>
    </source>
</evidence>
<gene>
    <name evidence="3" type="ORF">ZIOFF_073153</name>
    <name evidence="2" type="ORF">ZIOFF_074310</name>
</gene>
<proteinExistence type="predicted"/>
<name>A0A8J5EP29_ZINOF</name>